<reference evidence="6" key="1">
    <citation type="submission" date="2022-12" db="EMBL/GenBank/DDBJ databases">
        <title>Genome assemblies of Blomia tropicalis.</title>
        <authorList>
            <person name="Cui Y."/>
        </authorList>
    </citation>
    <scope>NUCLEOTIDE SEQUENCE</scope>
    <source>
        <tissue evidence="6">Adult mites</tissue>
    </source>
</reference>
<evidence type="ECO:0000256" key="1">
    <source>
        <dbReference type="ARBA" id="ARBA00004496"/>
    </source>
</evidence>
<comment type="similarity">
    <text evidence="2">Belongs to the dynactin subunit 2 family.</text>
</comment>
<dbReference type="EMBL" id="JAPWDV010000002">
    <property type="protein sequence ID" value="KAJ6218975.1"/>
    <property type="molecule type" value="Genomic_DNA"/>
</dbReference>
<keyword evidence="5" id="KW-0175">Coiled coil</keyword>
<comment type="caution">
    <text evidence="6">The sequence shown here is derived from an EMBL/GenBank/DDBJ whole genome shotgun (WGS) entry which is preliminary data.</text>
</comment>
<dbReference type="Pfam" id="PF04912">
    <property type="entry name" value="Dynamitin"/>
    <property type="match status" value="1"/>
</dbReference>
<protein>
    <recommendedName>
        <fullName evidence="8">Dynactin subunit 2</fullName>
    </recommendedName>
</protein>
<dbReference type="AlphaFoldDB" id="A0A9Q0M7Q2"/>
<evidence type="ECO:0000313" key="7">
    <source>
        <dbReference type="Proteomes" id="UP001142055"/>
    </source>
</evidence>
<comment type="subcellular location">
    <subcellularLocation>
        <location evidence="1">Cytoplasm</location>
    </subcellularLocation>
</comment>
<dbReference type="GO" id="GO:0005869">
    <property type="term" value="C:dynactin complex"/>
    <property type="evidence" value="ECO:0007669"/>
    <property type="project" value="InterPro"/>
</dbReference>
<accession>A0A9Q0M7Q2</accession>
<dbReference type="PANTHER" id="PTHR15346">
    <property type="entry name" value="DYNACTIN SUBUNIT"/>
    <property type="match status" value="1"/>
</dbReference>
<dbReference type="InterPro" id="IPR028133">
    <property type="entry name" value="Dynamitin"/>
</dbReference>
<keyword evidence="7" id="KW-1185">Reference proteome</keyword>
<evidence type="ECO:0000256" key="4">
    <source>
        <dbReference type="ARBA" id="ARBA00023017"/>
    </source>
</evidence>
<dbReference type="GO" id="GO:0030286">
    <property type="term" value="C:dynein complex"/>
    <property type="evidence" value="ECO:0007669"/>
    <property type="project" value="UniProtKB-KW"/>
</dbReference>
<evidence type="ECO:0008006" key="8">
    <source>
        <dbReference type="Google" id="ProtNLM"/>
    </source>
</evidence>
<proteinExistence type="inferred from homology"/>
<name>A0A9Q0M7Q2_BLOTA</name>
<dbReference type="OMA" id="LMQKWDV"/>
<dbReference type="GO" id="GO:0005737">
    <property type="term" value="C:cytoplasm"/>
    <property type="evidence" value="ECO:0007669"/>
    <property type="project" value="UniProtKB-SubCell"/>
</dbReference>
<dbReference type="GO" id="GO:0007017">
    <property type="term" value="P:microtubule-based process"/>
    <property type="evidence" value="ECO:0007669"/>
    <property type="project" value="InterPro"/>
</dbReference>
<keyword evidence="3" id="KW-0963">Cytoplasm</keyword>
<sequence length="348" mass="39734">MSSSKYANLPFIASGEKDVFETDDLPEVDQIGLQQPIHDASIEIIPSNTNDAFQTFAALDERDSAIIGRESKESYVDKYNRLKAEIEDLKNNASNEIGSDVALEIDDLALKLANLKEIRCQKQASSTSMIVQNVQAASAETKNIGDSSLIKYELFCKPDRERVMDLCRVNYLEQRIKKIENILGINETQQEFSFLNNNFKDQSIMSIVIQLSNKVVQMDQSSLERIDARLHSVIEKLNQISEKKSSLENLNMTEKLNELYDYYVKTVQNRKTLPNIMERLQVLSDVQEKACNFSTSLADVKSVQEEIQLSVDKNSQNLKFLKELIETNSNNIRNMIADFDKRLEKLKN</sequence>
<evidence type="ECO:0000256" key="2">
    <source>
        <dbReference type="ARBA" id="ARBA00006176"/>
    </source>
</evidence>
<evidence type="ECO:0000256" key="3">
    <source>
        <dbReference type="ARBA" id="ARBA00022490"/>
    </source>
</evidence>
<organism evidence="6 7">
    <name type="scientific">Blomia tropicalis</name>
    <name type="common">Mite</name>
    <dbReference type="NCBI Taxonomy" id="40697"/>
    <lineage>
        <taxon>Eukaryota</taxon>
        <taxon>Metazoa</taxon>
        <taxon>Ecdysozoa</taxon>
        <taxon>Arthropoda</taxon>
        <taxon>Chelicerata</taxon>
        <taxon>Arachnida</taxon>
        <taxon>Acari</taxon>
        <taxon>Acariformes</taxon>
        <taxon>Sarcoptiformes</taxon>
        <taxon>Astigmata</taxon>
        <taxon>Glycyphagoidea</taxon>
        <taxon>Echimyopodidae</taxon>
        <taxon>Blomia</taxon>
    </lineage>
</organism>
<feature type="coiled-coil region" evidence="5">
    <location>
        <begin position="223"/>
        <end position="250"/>
    </location>
</feature>
<dbReference type="Proteomes" id="UP001142055">
    <property type="component" value="Chromosome 2"/>
</dbReference>
<evidence type="ECO:0000256" key="5">
    <source>
        <dbReference type="SAM" id="Coils"/>
    </source>
</evidence>
<evidence type="ECO:0000313" key="6">
    <source>
        <dbReference type="EMBL" id="KAJ6218975.1"/>
    </source>
</evidence>
<feature type="coiled-coil region" evidence="5">
    <location>
        <begin position="72"/>
        <end position="99"/>
    </location>
</feature>
<gene>
    <name evidence="6" type="ORF">RDWZM_004787</name>
</gene>
<keyword evidence="4" id="KW-0243">Dynein</keyword>